<evidence type="ECO:0000256" key="1">
    <source>
        <dbReference type="ARBA" id="ARBA00004651"/>
    </source>
</evidence>
<protein>
    <submittedName>
        <fullName evidence="12">Uncharacterized protein</fullName>
    </submittedName>
</protein>
<evidence type="ECO:0000256" key="2">
    <source>
        <dbReference type="ARBA" id="ARBA00006513"/>
    </source>
</evidence>
<dbReference type="GO" id="GO:0015252">
    <property type="term" value="F:proton channel activity"/>
    <property type="evidence" value="ECO:0007669"/>
    <property type="project" value="InterPro"/>
</dbReference>
<dbReference type="PANTHER" id="PTHR21522">
    <property type="entry name" value="PROTON CHANNEL OTOP"/>
    <property type="match status" value="1"/>
</dbReference>
<dbReference type="Pfam" id="PF03189">
    <property type="entry name" value="Otopetrin"/>
    <property type="match status" value="2"/>
</dbReference>
<keyword evidence="7 11" id="KW-1133">Transmembrane helix</keyword>
<feature type="transmembrane region" description="Helical" evidence="11">
    <location>
        <begin position="232"/>
        <end position="252"/>
    </location>
</feature>
<comment type="subcellular location">
    <subcellularLocation>
        <location evidence="1">Cell membrane</location>
        <topology evidence="1">Multi-pass membrane protein</topology>
    </subcellularLocation>
</comment>
<evidence type="ECO:0000256" key="6">
    <source>
        <dbReference type="ARBA" id="ARBA00022781"/>
    </source>
</evidence>
<evidence type="ECO:0000256" key="7">
    <source>
        <dbReference type="ARBA" id="ARBA00022989"/>
    </source>
</evidence>
<evidence type="ECO:0000313" key="12">
    <source>
        <dbReference type="EnsemblMetazoa" id="SMAR013778-PA"/>
    </source>
</evidence>
<evidence type="ECO:0000256" key="11">
    <source>
        <dbReference type="SAM" id="Phobius"/>
    </source>
</evidence>
<proteinExistence type="inferred from homology"/>
<dbReference type="InterPro" id="IPR004878">
    <property type="entry name" value="Otopetrin"/>
</dbReference>
<organism evidence="12 13">
    <name type="scientific">Strigamia maritima</name>
    <name type="common">European centipede</name>
    <name type="synonym">Geophilus maritimus</name>
    <dbReference type="NCBI Taxonomy" id="126957"/>
    <lineage>
        <taxon>Eukaryota</taxon>
        <taxon>Metazoa</taxon>
        <taxon>Ecdysozoa</taxon>
        <taxon>Arthropoda</taxon>
        <taxon>Myriapoda</taxon>
        <taxon>Chilopoda</taxon>
        <taxon>Pleurostigmophora</taxon>
        <taxon>Geophilomorpha</taxon>
        <taxon>Linotaeniidae</taxon>
        <taxon>Strigamia</taxon>
    </lineage>
</organism>
<dbReference type="PANTHER" id="PTHR21522:SF61">
    <property type="entry name" value="PROTON CHANNEL OTOPLC"/>
    <property type="match status" value="1"/>
</dbReference>
<dbReference type="PhylomeDB" id="T1JIU7"/>
<evidence type="ECO:0000256" key="10">
    <source>
        <dbReference type="ARBA" id="ARBA00023303"/>
    </source>
</evidence>
<evidence type="ECO:0000256" key="5">
    <source>
        <dbReference type="ARBA" id="ARBA00022692"/>
    </source>
</evidence>
<evidence type="ECO:0000313" key="13">
    <source>
        <dbReference type="Proteomes" id="UP000014500"/>
    </source>
</evidence>
<dbReference type="EMBL" id="JH431180">
    <property type="status" value="NOT_ANNOTATED_CDS"/>
    <property type="molecule type" value="Genomic_DNA"/>
</dbReference>
<dbReference type="EnsemblMetazoa" id="SMAR013778-RA">
    <property type="protein sequence ID" value="SMAR013778-PA"/>
    <property type="gene ID" value="SMAR013778"/>
</dbReference>
<keyword evidence="5 11" id="KW-0812">Transmembrane</keyword>
<accession>T1JIU7</accession>
<dbReference type="HOGENOM" id="CLU_964171_0_0_1"/>
<evidence type="ECO:0000256" key="3">
    <source>
        <dbReference type="ARBA" id="ARBA00022448"/>
    </source>
</evidence>
<sequence length="289" mass="33812">MVTMMSFQRHEIIARFGLMHMVATNLCVWLLAVVQESQHEIHHYYEHMQDLLQHKLEEMDRLDNSSNGIYEDRFENLNAGDIHQRTRRAALLDQQDSCRHTDVFSHSSKTSVRSSSTAPLNIMSFQRHEIIARFGLMHMVATNLCVWLLAVVQESQHEIHHYYEHMQDLLQHKLEEMDRLDNSSNGIYEDRFENLNAGDIHQRTRRAALLDQQDSCRHTDVFSQLVQDISPFLFPCTIEYSLICAAICYVLWKQVGKKRMRNVSDSFLDVPIRSHQYSVDCSHAIKGKI</sequence>
<comment type="similarity">
    <text evidence="2">Belongs to the otopetrin family.</text>
</comment>
<keyword evidence="6" id="KW-0375">Hydrogen ion transport</keyword>
<evidence type="ECO:0000256" key="4">
    <source>
        <dbReference type="ARBA" id="ARBA00022475"/>
    </source>
</evidence>
<keyword evidence="10" id="KW-0407">Ion channel</keyword>
<keyword evidence="13" id="KW-1185">Reference proteome</keyword>
<dbReference type="AlphaFoldDB" id="T1JIU7"/>
<dbReference type="GO" id="GO:0005886">
    <property type="term" value="C:plasma membrane"/>
    <property type="evidence" value="ECO:0007669"/>
    <property type="project" value="UniProtKB-SubCell"/>
</dbReference>
<dbReference type="Proteomes" id="UP000014500">
    <property type="component" value="Unassembled WGS sequence"/>
</dbReference>
<feature type="transmembrane region" description="Helical" evidence="11">
    <location>
        <begin position="130"/>
        <end position="152"/>
    </location>
</feature>
<name>T1JIU7_STRMM</name>
<keyword evidence="3" id="KW-0813">Transport</keyword>
<reference evidence="13" key="1">
    <citation type="submission" date="2011-05" db="EMBL/GenBank/DDBJ databases">
        <authorList>
            <person name="Richards S.R."/>
            <person name="Qu J."/>
            <person name="Jiang H."/>
            <person name="Jhangiani S.N."/>
            <person name="Agravi P."/>
            <person name="Goodspeed R."/>
            <person name="Gross S."/>
            <person name="Mandapat C."/>
            <person name="Jackson L."/>
            <person name="Mathew T."/>
            <person name="Pu L."/>
            <person name="Thornton R."/>
            <person name="Saada N."/>
            <person name="Wilczek-Boney K.B."/>
            <person name="Lee S."/>
            <person name="Kovar C."/>
            <person name="Wu Y."/>
            <person name="Scherer S.E."/>
            <person name="Worley K.C."/>
            <person name="Muzny D.M."/>
            <person name="Gibbs R."/>
        </authorList>
    </citation>
    <scope>NUCLEOTIDE SEQUENCE</scope>
    <source>
        <strain evidence="13">Brora</strain>
    </source>
</reference>
<dbReference type="eggNOG" id="KOG4740">
    <property type="taxonomic scope" value="Eukaryota"/>
</dbReference>
<reference evidence="12" key="2">
    <citation type="submission" date="2015-02" db="UniProtKB">
        <authorList>
            <consortium name="EnsemblMetazoa"/>
        </authorList>
    </citation>
    <scope>IDENTIFICATION</scope>
</reference>
<keyword evidence="4" id="KW-1003">Cell membrane</keyword>
<evidence type="ECO:0000256" key="8">
    <source>
        <dbReference type="ARBA" id="ARBA00023065"/>
    </source>
</evidence>
<keyword evidence="9 11" id="KW-0472">Membrane</keyword>
<keyword evidence="8" id="KW-0406">Ion transport</keyword>
<evidence type="ECO:0000256" key="9">
    <source>
        <dbReference type="ARBA" id="ARBA00023136"/>
    </source>
</evidence>